<feature type="compositionally biased region" description="Polar residues" evidence="1">
    <location>
        <begin position="41"/>
        <end position="53"/>
    </location>
</feature>
<proteinExistence type="predicted"/>
<sequence>MEREEFVVKRIVSPEGRVIAEIKSFVKTSGDGQSEISQSISMNVSSDKNSQKCSQSGFFSISSSNE</sequence>
<accession>A0ABT3AT57</accession>
<reference evidence="2 3" key="1">
    <citation type="submission" date="2022-10" db="EMBL/GenBank/DDBJ databases">
        <title>Identification of biosynthetic pathway for the production of the potent trypsin inhibitor radiosumin.</title>
        <authorList>
            <person name="Fewer D.P."/>
            <person name="Delbaje E."/>
            <person name="Ouyang X."/>
            <person name="Agostino P.D."/>
            <person name="Wahlsten M."/>
            <person name="Jokela J."/>
            <person name="Permi P."/>
            <person name="Haapaniemi E."/>
            <person name="Koistinen H."/>
        </authorList>
    </citation>
    <scope>NUCLEOTIDE SEQUENCE [LARGE SCALE GENOMIC DNA]</scope>
    <source>
        <strain evidence="2 3">NIES-515</strain>
    </source>
</reference>
<protein>
    <submittedName>
        <fullName evidence="2">Uncharacterized protein</fullName>
    </submittedName>
</protein>
<evidence type="ECO:0000256" key="1">
    <source>
        <dbReference type="SAM" id="MobiDB-lite"/>
    </source>
</evidence>
<dbReference type="EMBL" id="JAOWRF010000033">
    <property type="protein sequence ID" value="MCV3212312.1"/>
    <property type="molecule type" value="Genomic_DNA"/>
</dbReference>
<feature type="region of interest" description="Disordered" evidence="1">
    <location>
        <begin position="41"/>
        <end position="66"/>
    </location>
</feature>
<evidence type="ECO:0000313" key="2">
    <source>
        <dbReference type="EMBL" id="MCV3212312.1"/>
    </source>
</evidence>
<organism evidence="2 3">
    <name type="scientific">Plectonema radiosum NIES-515</name>
    <dbReference type="NCBI Taxonomy" id="2986073"/>
    <lineage>
        <taxon>Bacteria</taxon>
        <taxon>Bacillati</taxon>
        <taxon>Cyanobacteriota</taxon>
        <taxon>Cyanophyceae</taxon>
        <taxon>Oscillatoriophycideae</taxon>
        <taxon>Oscillatoriales</taxon>
        <taxon>Microcoleaceae</taxon>
        <taxon>Plectonema</taxon>
    </lineage>
</organism>
<comment type="caution">
    <text evidence="2">The sequence shown here is derived from an EMBL/GenBank/DDBJ whole genome shotgun (WGS) entry which is preliminary data.</text>
</comment>
<gene>
    <name evidence="2" type="ORF">OGM63_02000</name>
</gene>
<name>A0ABT3AT57_9CYAN</name>
<keyword evidence="3" id="KW-1185">Reference proteome</keyword>
<evidence type="ECO:0000313" key="3">
    <source>
        <dbReference type="Proteomes" id="UP001526143"/>
    </source>
</evidence>
<dbReference type="Proteomes" id="UP001526143">
    <property type="component" value="Unassembled WGS sequence"/>
</dbReference>
<feature type="compositionally biased region" description="Low complexity" evidence="1">
    <location>
        <begin position="54"/>
        <end position="66"/>
    </location>
</feature>
<dbReference type="RefSeq" id="WP_263743822.1">
    <property type="nucleotide sequence ID" value="NZ_JAOWRF010000033.1"/>
</dbReference>